<proteinExistence type="predicted"/>
<evidence type="ECO:0000256" key="1">
    <source>
        <dbReference type="SAM" id="Coils"/>
    </source>
</evidence>
<keyword evidence="1" id="KW-0175">Coiled coil</keyword>
<dbReference type="EMBL" id="ML992509">
    <property type="protein sequence ID" value="KAF2221727.1"/>
    <property type="molecule type" value="Genomic_DNA"/>
</dbReference>
<gene>
    <name evidence="2" type="ORF">BDZ85DRAFT_132818</name>
</gene>
<protein>
    <submittedName>
        <fullName evidence="2">Uncharacterized protein</fullName>
    </submittedName>
</protein>
<keyword evidence="3" id="KW-1185">Reference proteome</keyword>
<feature type="coiled-coil region" evidence="1">
    <location>
        <begin position="104"/>
        <end position="131"/>
    </location>
</feature>
<dbReference type="Proteomes" id="UP000799538">
    <property type="component" value="Unassembled WGS sequence"/>
</dbReference>
<evidence type="ECO:0000313" key="3">
    <source>
        <dbReference type="Proteomes" id="UP000799538"/>
    </source>
</evidence>
<accession>A0A6A6G7S9</accession>
<name>A0A6A6G7S9_9PEZI</name>
<dbReference type="AlphaFoldDB" id="A0A6A6G7S9"/>
<evidence type="ECO:0000313" key="2">
    <source>
        <dbReference type="EMBL" id="KAF2221727.1"/>
    </source>
</evidence>
<reference evidence="3" key="1">
    <citation type="journal article" date="2020" name="Stud. Mycol.">
        <title>101 Dothideomycetes genomes: A test case for predicting lifestyles and emergence of pathogens.</title>
        <authorList>
            <person name="Haridas S."/>
            <person name="Albert R."/>
            <person name="Binder M."/>
            <person name="Bloem J."/>
            <person name="LaButti K."/>
            <person name="Salamov A."/>
            <person name="Andreopoulos B."/>
            <person name="Baker S."/>
            <person name="Barry K."/>
            <person name="Bills G."/>
            <person name="Bluhm B."/>
            <person name="Cannon C."/>
            <person name="Castanera R."/>
            <person name="Culley D."/>
            <person name="Daum C."/>
            <person name="Ezra D."/>
            <person name="Gonzalez J."/>
            <person name="Henrissat B."/>
            <person name="Kuo A."/>
            <person name="Liang C."/>
            <person name="Lipzen A."/>
            <person name="Lutzoni F."/>
            <person name="Magnuson J."/>
            <person name="Mondo S."/>
            <person name="Nolan M."/>
            <person name="Ohm R."/>
            <person name="Pangilinan J."/>
            <person name="Park H.-J."/>
            <person name="Ramirez L."/>
            <person name="Alfaro M."/>
            <person name="Sun H."/>
            <person name="Tritt A."/>
            <person name="Yoshinaga Y."/>
            <person name="Zwiers L.-H."/>
            <person name="Turgeon B."/>
            <person name="Goodwin S."/>
            <person name="Spatafora J."/>
            <person name="Crous P."/>
            <person name="Grigoriev I."/>
        </authorList>
    </citation>
    <scope>NUCLEOTIDE SEQUENCE [LARGE SCALE GENOMIC DNA]</scope>
    <source>
        <strain evidence="3">CECT 20119</strain>
    </source>
</reference>
<sequence>MQGQLVHRGHAASLDHCCLPAKLDAEQAAQSQLHQPRQVPQRRAITSPVEGVYPILLRPPLMQPNQAIPLVCPKRRGKHSDESCYNLIGCAGMRTFFCASDRMLEVACSDKRSLERRLEKEDDKLQAVVLQKTVMDAPRSDRPVVGLLSDVRGSGSRLGFG</sequence>
<organism evidence="2 3">
    <name type="scientific">Elsinoe ampelina</name>
    <dbReference type="NCBI Taxonomy" id="302913"/>
    <lineage>
        <taxon>Eukaryota</taxon>
        <taxon>Fungi</taxon>
        <taxon>Dikarya</taxon>
        <taxon>Ascomycota</taxon>
        <taxon>Pezizomycotina</taxon>
        <taxon>Dothideomycetes</taxon>
        <taxon>Dothideomycetidae</taxon>
        <taxon>Myriangiales</taxon>
        <taxon>Elsinoaceae</taxon>
        <taxon>Elsinoe</taxon>
    </lineage>
</organism>